<evidence type="ECO:0000256" key="6">
    <source>
        <dbReference type="ARBA" id="ARBA00023163"/>
    </source>
</evidence>
<comment type="subunit">
    <text evidence="8">Component of the Mediator complex.</text>
</comment>
<comment type="caution">
    <text evidence="10">The sequence shown here is derived from an EMBL/GenBank/DDBJ whole genome shotgun (WGS) entry which is preliminary data.</text>
</comment>
<dbReference type="OrthoDB" id="10257739at2759"/>
<feature type="region of interest" description="Disordered" evidence="9">
    <location>
        <begin position="107"/>
        <end position="134"/>
    </location>
</feature>
<gene>
    <name evidence="10" type="ORF">FN846DRAFT_932423</name>
</gene>
<keyword evidence="5 8" id="KW-0010">Activator</keyword>
<dbReference type="Proteomes" id="UP000326924">
    <property type="component" value="Unassembled WGS sequence"/>
</dbReference>
<reference evidence="10 11" key="1">
    <citation type="submission" date="2019-09" db="EMBL/GenBank/DDBJ databases">
        <title>Draft genome of the ectomycorrhizal ascomycete Sphaerosporella brunnea.</title>
        <authorList>
            <consortium name="DOE Joint Genome Institute"/>
            <person name="Benucci G.M."/>
            <person name="Marozzi G."/>
            <person name="Antonielli L."/>
            <person name="Sanchez S."/>
            <person name="Marco P."/>
            <person name="Wang X."/>
            <person name="Falini L.B."/>
            <person name="Barry K."/>
            <person name="Haridas S."/>
            <person name="Lipzen A."/>
            <person name="Labutti K."/>
            <person name="Grigoriev I.V."/>
            <person name="Murat C."/>
            <person name="Martin F."/>
            <person name="Albertini E."/>
            <person name="Donnini D."/>
            <person name="Bonito G."/>
        </authorList>
    </citation>
    <scope>NUCLEOTIDE SEQUENCE [LARGE SCALE GENOMIC DNA]</scope>
    <source>
        <strain evidence="10 11">Sb_GMNB300</strain>
    </source>
</reference>
<organism evidence="10 11">
    <name type="scientific">Sphaerosporella brunnea</name>
    <dbReference type="NCBI Taxonomy" id="1250544"/>
    <lineage>
        <taxon>Eukaryota</taxon>
        <taxon>Fungi</taxon>
        <taxon>Dikarya</taxon>
        <taxon>Ascomycota</taxon>
        <taxon>Pezizomycotina</taxon>
        <taxon>Pezizomycetes</taxon>
        <taxon>Pezizales</taxon>
        <taxon>Pyronemataceae</taxon>
        <taxon>Sphaerosporella</taxon>
    </lineage>
</organism>
<keyword evidence="7 8" id="KW-0539">Nucleus</keyword>
<dbReference type="EMBL" id="VXIS01000020">
    <property type="protein sequence ID" value="KAA8912716.1"/>
    <property type="molecule type" value="Genomic_DNA"/>
</dbReference>
<comment type="function">
    <text evidence="8">Component of the Mediator complex, a coactivator involved in the regulated transcription of nearly all RNA polymerase II-dependent genes. Mediator functions as a bridge to convey information from gene-specific regulatory proteins to the basal RNA polymerase II transcription machinery. Mediator is recruited to promoters by direct interactions with regulatory proteins and serves as a scaffold for the assembly of a functional preinitiation complex with RNA polymerase II and the general transcription factors.</text>
</comment>
<sequence length="134" mass="15266">MAAQPQLLPQPTRTRLEIELEFVQCLANPFYLNYLAHTKVLDDERFIRYIEYLEYFRQPEYAKLLTYPVYSLRALTLLKQPRFRMDIANPGLAQEMVQQMVTSFLPAPRTPPPAKENGTAIANGAASVANSTST</sequence>
<dbReference type="InParanoid" id="A0A5J5F7M6"/>
<evidence type="ECO:0000256" key="5">
    <source>
        <dbReference type="ARBA" id="ARBA00023159"/>
    </source>
</evidence>
<keyword evidence="4 8" id="KW-0805">Transcription regulation</keyword>
<evidence type="ECO:0000256" key="7">
    <source>
        <dbReference type="ARBA" id="ARBA00023242"/>
    </source>
</evidence>
<evidence type="ECO:0000256" key="3">
    <source>
        <dbReference type="ARBA" id="ARBA00019660"/>
    </source>
</evidence>
<dbReference type="PANTHER" id="PTHR13186">
    <property type="entry name" value="MEDIATOR OF RNA POLYMERASE II TRANSCRIPTION SUBUNIT 31"/>
    <property type="match status" value="1"/>
</dbReference>
<evidence type="ECO:0000256" key="9">
    <source>
        <dbReference type="SAM" id="MobiDB-lite"/>
    </source>
</evidence>
<name>A0A5J5F7M6_9PEZI</name>
<keyword evidence="11" id="KW-1185">Reference proteome</keyword>
<evidence type="ECO:0000313" key="11">
    <source>
        <dbReference type="Proteomes" id="UP000326924"/>
    </source>
</evidence>
<dbReference type="InterPro" id="IPR038089">
    <property type="entry name" value="Med31_sf"/>
</dbReference>
<evidence type="ECO:0000256" key="1">
    <source>
        <dbReference type="ARBA" id="ARBA00004123"/>
    </source>
</evidence>
<dbReference type="AlphaFoldDB" id="A0A5J5F7M6"/>
<dbReference type="GO" id="GO:0006355">
    <property type="term" value="P:regulation of DNA-templated transcription"/>
    <property type="evidence" value="ECO:0007669"/>
    <property type="project" value="InterPro"/>
</dbReference>
<dbReference type="Gene3D" id="1.10.10.1340">
    <property type="entry name" value="Mediator of RNA polymerase II, submodule Med31 (Soh1)"/>
    <property type="match status" value="1"/>
</dbReference>
<proteinExistence type="inferred from homology"/>
<evidence type="ECO:0000256" key="4">
    <source>
        <dbReference type="ARBA" id="ARBA00023015"/>
    </source>
</evidence>
<comment type="subcellular location">
    <subcellularLocation>
        <location evidence="1 8">Nucleus</location>
    </subcellularLocation>
</comment>
<dbReference type="InterPro" id="IPR008831">
    <property type="entry name" value="Mediator_Med31"/>
</dbReference>
<evidence type="ECO:0000256" key="2">
    <source>
        <dbReference type="ARBA" id="ARBA00006378"/>
    </source>
</evidence>
<keyword evidence="6 8" id="KW-0804">Transcription</keyword>
<accession>A0A5J5F7M6</accession>
<evidence type="ECO:0000313" key="10">
    <source>
        <dbReference type="EMBL" id="KAA8912716.1"/>
    </source>
</evidence>
<dbReference type="GO" id="GO:0003712">
    <property type="term" value="F:transcription coregulator activity"/>
    <property type="evidence" value="ECO:0007669"/>
    <property type="project" value="InterPro"/>
</dbReference>
<evidence type="ECO:0000256" key="8">
    <source>
        <dbReference type="RuleBase" id="RU364129"/>
    </source>
</evidence>
<protein>
    <recommendedName>
        <fullName evidence="3 8">Mediator of RNA polymerase II transcription subunit 31</fullName>
    </recommendedName>
</protein>
<dbReference type="Pfam" id="PF05669">
    <property type="entry name" value="Med31"/>
    <property type="match status" value="1"/>
</dbReference>
<comment type="similarity">
    <text evidence="2 8">Belongs to the Mediator complex subunit 31 family.</text>
</comment>
<dbReference type="GO" id="GO:0016592">
    <property type="term" value="C:mediator complex"/>
    <property type="evidence" value="ECO:0007669"/>
    <property type="project" value="InterPro"/>
</dbReference>